<dbReference type="AlphaFoldDB" id="A0A2P2QE72"/>
<organism evidence="1">
    <name type="scientific">Rhizophora mucronata</name>
    <name type="common">Asiatic mangrove</name>
    <dbReference type="NCBI Taxonomy" id="61149"/>
    <lineage>
        <taxon>Eukaryota</taxon>
        <taxon>Viridiplantae</taxon>
        <taxon>Streptophyta</taxon>
        <taxon>Embryophyta</taxon>
        <taxon>Tracheophyta</taxon>
        <taxon>Spermatophyta</taxon>
        <taxon>Magnoliopsida</taxon>
        <taxon>eudicotyledons</taxon>
        <taxon>Gunneridae</taxon>
        <taxon>Pentapetalae</taxon>
        <taxon>rosids</taxon>
        <taxon>fabids</taxon>
        <taxon>Malpighiales</taxon>
        <taxon>Rhizophoraceae</taxon>
        <taxon>Rhizophora</taxon>
    </lineage>
</organism>
<dbReference type="EMBL" id="GGEC01084808">
    <property type="protein sequence ID" value="MBX65292.1"/>
    <property type="molecule type" value="Transcribed_RNA"/>
</dbReference>
<proteinExistence type="predicted"/>
<name>A0A2P2QE72_RHIMU</name>
<protein>
    <submittedName>
        <fullName evidence="1">Uncharacterized protein</fullName>
    </submittedName>
</protein>
<accession>A0A2P2QE72</accession>
<sequence length="35" mass="4080">MCFDRLSLYVPCPPWSNAFAFGFWYHSVHPGFVLS</sequence>
<reference evidence="1" key="1">
    <citation type="submission" date="2018-02" db="EMBL/GenBank/DDBJ databases">
        <title>Rhizophora mucronata_Transcriptome.</title>
        <authorList>
            <person name="Meera S.P."/>
            <person name="Sreeshan A."/>
            <person name="Augustine A."/>
        </authorList>
    </citation>
    <scope>NUCLEOTIDE SEQUENCE</scope>
    <source>
        <tissue evidence="1">Leaf</tissue>
    </source>
</reference>
<evidence type="ECO:0000313" key="1">
    <source>
        <dbReference type="EMBL" id="MBX65292.1"/>
    </source>
</evidence>